<evidence type="ECO:0000313" key="2">
    <source>
        <dbReference type="EMBL" id="QRW16926.1"/>
    </source>
</evidence>
<dbReference type="InterPro" id="IPR038717">
    <property type="entry name" value="Tc1-like_DDE_dom"/>
</dbReference>
<dbReference type="GO" id="GO:0004519">
    <property type="term" value="F:endonuclease activity"/>
    <property type="evidence" value="ECO:0007669"/>
    <property type="project" value="UniProtKB-KW"/>
</dbReference>
<accession>A0A8H8NR48</accession>
<name>A0A8H8NR48_9AGAM</name>
<dbReference type="Proteomes" id="UP000650533">
    <property type="component" value="Chromosome 2"/>
</dbReference>
<gene>
    <name evidence="2" type="ORF">RhiXN_04928</name>
</gene>
<dbReference type="InterPro" id="IPR012337">
    <property type="entry name" value="RNaseH-like_sf"/>
</dbReference>
<keyword evidence="2" id="KW-0255">Endonuclease</keyword>
<dbReference type="RefSeq" id="XP_043177163.1">
    <property type="nucleotide sequence ID" value="XM_043324744.1"/>
</dbReference>
<organism evidence="2 3">
    <name type="scientific">Rhizoctonia solani</name>
    <dbReference type="NCBI Taxonomy" id="456999"/>
    <lineage>
        <taxon>Eukaryota</taxon>
        <taxon>Fungi</taxon>
        <taxon>Dikarya</taxon>
        <taxon>Basidiomycota</taxon>
        <taxon>Agaricomycotina</taxon>
        <taxon>Agaricomycetes</taxon>
        <taxon>Cantharellales</taxon>
        <taxon>Ceratobasidiaceae</taxon>
        <taxon>Rhizoctonia</taxon>
    </lineage>
</organism>
<protein>
    <submittedName>
        <fullName evidence="2">DDE superfamily endonuclease</fullName>
    </submittedName>
</protein>
<dbReference type="Pfam" id="PF13358">
    <property type="entry name" value="DDE_3"/>
    <property type="match status" value="1"/>
</dbReference>
<proteinExistence type="predicted"/>
<dbReference type="AlphaFoldDB" id="A0A8H8NR48"/>
<dbReference type="EMBL" id="CP059659">
    <property type="protein sequence ID" value="QRW16926.1"/>
    <property type="molecule type" value="Genomic_DNA"/>
</dbReference>
<sequence>MEKVIFMQDNASSHKAHIVQDWCQENGLEVFEWPANSPDLNPIENLWDQIKRELYSYETPASGMLELWERVQEIWDKVSAQKCQDLIECMPRRIQACIKAKGGPTKY</sequence>
<dbReference type="InterPro" id="IPR036397">
    <property type="entry name" value="RNaseH_sf"/>
</dbReference>
<evidence type="ECO:0000313" key="3">
    <source>
        <dbReference type="Proteomes" id="UP000650533"/>
    </source>
</evidence>
<reference evidence="2" key="1">
    <citation type="submission" date="2020-05" db="EMBL/GenBank/DDBJ databases">
        <title>Evolutionary and genomic comparisons of hybrid uninucleate and nonhybrid Rhizoctonia fungi.</title>
        <authorList>
            <person name="Li C."/>
            <person name="Chen X."/>
        </authorList>
    </citation>
    <scope>NUCLEOTIDE SEQUENCE</scope>
    <source>
        <strain evidence="2">AG-1 IA</strain>
    </source>
</reference>
<dbReference type="SUPFAM" id="SSF53098">
    <property type="entry name" value="Ribonuclease H-like"/>
    <property type="match status" value="1"/>
</dbReference>
<dbReference type="Gene3D" id="3.30.420.10">
    <property type="entry name" value="Ribonuclease H-like superfamily/Ribonuclease H"/>
    <property type="match status" value="1"/>
</dbReference>
<feature type="domain" description="Tc1-like transposase DDE" evidence="1">
    <location>
        <begin position="3"/>
        <end position="56"/>
    </location>
</feature>
<keyword evidence="2" id="KW-0540">Nuclease</keyword>
<evidence type="ECO:0000259" key="1">
    <source>
        <dbReference type="Pfam" id="PF13358"/>
    </source>
</evidence>
<dbReference type="GO" id="GO:0003676">
    <property type="term" value="F:nucleic acid binding"/>
    <property type="evidence" value="ECO:0007669"/>
    <property type="project" value="InterPro"/>
</dbReference>
<dbReference type="GeneID" id="67027207"/>
<dbReference type="KEGG" id="rsx:RhiXN_04928"/>
<keyword evidence="2" id="KW-0378">Hydrolase</keyword>